<evidence type="ECO:0000256" key="2">
    <source>
        <dbReference type="ARBA" id="ARBA00022884"/>
    </source>
</evidence>
<dbReference type="GO" id="GO:0005730">
    <property type="term" value="C:nucleolus"/>
    <property type="evidence" value="ECO:0007669"/>
    <property type="project" value="TreeGrafter"/>
</dbReference>
<dbReference type="SMART" id="SM00025">
    <property type="entry name" value="Pumilio"/>
    <property type="match status" value="5"/>
</dbReference>
<dbReference type="GO" id="GO:0003729">
    <property type="term" value="F:mRNA binding"/>
    <property type="evidence" value="ECO:0007669"/>
    <property type="project" value="TreeGrafter"/>
</dbReference>
<dbReference type="Gene3D" id="1.25.10.10">
    <property type="entry name" value="Leucine-rich Repeat Variant"/>
    <property type="match status" value="1"/>
</dbReference>
<feature type="non-terminal residue" evidence="6">
    <location>
        <position position="1"/>
    </location>
</feature>
<evidence type="ECO:0000313" key="7">
    <source>
        <dbReference type="Proteomes" id="UP000076552"/>
    </source>
</evidence>
<dbReference type="PANTHER" id="PTHR13389:SF0">
    <property type="entry name" value="PUMILIO HOMOLOG 3"/>
    <property type="match status" value="1"/>
</dbReference>
<comment type="caution">
    <text evidence="6">The sequence shown here is derived from an EMBL/GenBank/DDBJ whole genome shotgun (WGS) entry which is preliminary data.</text>
</comment>
<name>A0A161YK89_9PEZI</name>
<evidence type="ECO:0000256" key="1">
    <source>
        <dbReference type="ARBA" id="ARBA00022737"/>
    </source>
</evidence>
<gene>
    <name evidence="6" type="ORF">CT0861_06000</name>
</gene>
<dbReference type="STRING" id="708197.A0A161YK89"/>
<dbReference type="InterPro" id="IPR033133">
    <property type="entry name" value="PUM-HD"/>
</dbReference>
<sequence length="737" mass="81540">LYPPERKFTYCGSAAVLNHNLPPPKTATYTLLFTMASSNGVKRKSAPAGKGASEGKFSKKAKIDSKKKAEPVETPESDNEDDLDDDSSDSDDGGVQLNPRDRAQQAQAKGKKEGANGADKNKAFERGQNSKESHAIQKKLALERKAAKPLADELARTKKIWERLRRKSHVPSEERKQLVDELFTIITGRIKDFVMKHDATRAVQTALKYATAAQRKQITRELQGTYTQLAESRYAKFLIAKMVVQADGEIKDLIIPEFYGKVRKLINHPEASWILDDIYRQIATKEQKAILLREWYGPEFALLERSKDEKPTSDLAEILEKNPSKKQPILKSLHDMINSLVQKKMTGFTMLHDAMLQYFLNIKPGTEDFNLFIEMIKDDEEGDLLKNMAFTRSGSRLVALLLANGTSKDRRNLLKAYKDNFVLMSGDAFAHIVILTAFDVIDDTKMTSKAIFPELIGDDKEKTTENIVVSTTNPYARATLLYLLEGQSRALFPANMSEDLAILKEVHEIRQATSKKDAEVRRKELVAVISPALVEAIVSAAPALVADPFGCQLVADVLLSAEGDKTAALEAVAAVAEGDPSAEPMEVEGITTPVHVSRTPFGGRLIKTLIAGGKFNKETGKVEPVEPPLKFADILYPVIKDYILDWATGPSSFVVLNMLEAEDFSHASELKKTLKKNKKALEKAATEETAEQKEAKEAKAQKESEKSDKSAKKGKKSGAKSDKPVGNLGSKLLLEKL</sequence>
<dbReference type="InterPro" id="IPR011989">
    <property type="entry name" value="ARM-like"/>
</dbReference>
<feature type="compositionally biased region" description="Basic and acidic residues" evidence="4">
    <location>
        <begin position="61"/>
        <end position="71"/>
    </location>
</feature>
<dbReference type="EMBL" id="LFIV01000044">
    <property type="protein sequence ID" value="KZL73427.1"/>
    <property type="molecule type" value="Genomic_DNA"/>
</dbReference>
<dbReference type="InterPro" id="IPR001313">
    <property type="entry name" value="Pumilio_RNA-bd_rpt"/>
</dbReference>
<evidence type="ECO:0000256" key="3">
    <source>
        <dbReference type="ARBA" id="ARBA00024893"/>
    </source>
</evidence>
<dbReference type="PANTHER" id="PTHR13389">
    <property type="entry name" value="PUMILIO HOMOLOG 3"/>
    <property type="match status" value="1"/>
</dbReference>
<dbReference type="InterPro" id="IPR016024">
    <property type="entry name" value="ARM-type_fold"/>
</dbReference>
<keyword evidence="1" id="KW-0677">Repeat</keyword>
<comment type="function">
    <text evidence="3">RNA-binding nucleolar protein required for pre-rRNA processing. Involved in production of 18S rRNA and assembly of small ribosomal subunit.</text>
</comment>
<protein>
    <submittedName>
        <fullName evidence="6">CPL domain-containing protein</fullName>
    </submittedName>
</protein>
<reference evidence="6 7" key="1">
    <citation type="submission" date="2015-06" db="EMBL/GenBank/DDBJ databases">
        <title>Survival trade-offs in plant roots during colonization by closely related pathogenic and mutualistic fungi.</title>
        <authorList>
            <person name="Hacquard S."/>
            <person name="Kracher B."/>
            <person name="Hiruma K."/>
            <person name="Weinman A."/>
            <person name="Muench P."/>
            <person name="Garrido Oter R."/>
            <person name="Ver Loren van Themaat E."/>
            <person name="Dallerey J.-F."/>
            <person name="Damm U."/>
            <person name="Henrissat B."/>
            <person name="Lespinet O."/>
            <person name="Thon M."/>
            <person name="Kemen E."/>
            <person name="McHardy A.C."/>
            <person name="Schulze-Lefert P."/>
            <person name="O'Connell R.J."/>
        </authorList>
    </citation>
    <scope>NUCLEOTIDE SEQUENCE [LARGE SCALE GENOMIC DNA]</scope>
    <source>
        <strain evidence="6 7">0861</strain>
    </source>
</reference>
<dbReference type="GO" id="GO:0006417">
    <property type="term" value="P:regulation of translation"/>
    <property type="evidence" value="ECO:0007669"/>
    <property type="project" value="TreeGrafter"/>
</dbReference>
<evidence type="ECO:0000259" key="5">
    <source>
        <dbReference type="PROSITE" id="PS50303"/>
    </source>
</evidence>
<proteinExistence type="predicted"/>
<feature type="compositionally biased region" description="Acidic residues" evidence="4">
    <location>
        <begin position="73"/>
        <end position="92"/>
    </location>
</feature>
<feature type="compositionally biased region" description="Basic and acidic residues" evidence="4">
    <location>
        <begin position="680"/>
        <end position="711"/>
    </location>
</feature>
<accession>A0A161YK89</accession>
<evidence type="ECO:0000313" key="6">
    <source>
        <dbReference type="EMBL" id="KZL73427.1"/>
    </source>
</evidence>
<dbReference type="SUPFAM" id="SSF48371">
    <property type="entry name" value="ARM repeat"/>
    <property type="match status" value="1"/>
</dbReference>
<organism evidence="6 7">
    <name type="scientific">Colletotrichum tofieldiae</name>
    <dbReference type="NCBI Taxonomy" id="708197"/>
    <lineage>
        <taxon>Eukaryota</taxon>
        <taxon>Fungi</taxon>
        <taxon>Dikarya</taxon>
        <taxon>Ascomycota</taxon>
        <taxon>Pezizomycotina</taxon>
        <taxon>Sordariomycetes</taxon>
        <taxon>Hypocreomycetidae</taxon>
        <taxon>Glomerellales</taxon>
        <taxon>Glomerellaceae</taxon>
        <taxon>Colletotrichum</taxon>
        <taxon>Colletotrichum spaethianum species complex</taxon>
    </lineage>
</organism>
<keyword evidence="2" id="KW-0694">RNA-binding</keyword>
<keyword evidence="7" id="KW-1185">Reference proteome</keyword>
<feature type="region of interest" description="Disordered" evidence="4">
    <location>
        <begin position="40"/>
        <end position="135"/>
    </location>
</feature>
<feature type="domain" description="PUM-HD" evidence="5">
    <location>
        <begin position="119"/>
        <end position="487"/>
    </location>
</feature>
<dbReference type="Pfam" id="PF08144">
    <property type="entry name" value="CPL"/>
    <property type="match status" value="1"/>
</dbReference>
<feature type="region of interest" description="Disordered" evidence="4">
    <location>
        <begin position="680"/>
        <end position="737"/>
    </location>
</feature>
<dbReference type="InterPro" id="IPR012959">
    <property type="entry name" value="CPL_dom"/>
</dbReference>
<dbReference type="Proteomes" id="UP000076552">
    <property type="component" value="Unassembled WGS sequence"/>
</dbReference>
<evidence type="ECO:0000256" key="4">
    <source>
        <dbReference type="SAM" id="MobiDB-lite"/>
    </source>
</evidence>
<feature type="compositionally biased region" description="Basic and acidic residues" evidence="4">
    <location>
        <begin position="110"/>
        <end position="135"/>
    </location>
</feature>
<dbReference type="InterPro" id="IPR040059">
    <property type="entry name" value="PUM3"/>
</dbReference>
<dbReference type="PROSITE" id="PS50303">
    <property type="entry name" value="PUM_HD"/>
    <property type="match status" value="1"/>
</dbReference>
<dbReference type="AlphaFoldDB" id="A0A161YK89"/>